<dbReference type="EMBL" id="OZ038524">
    <property type="protein sequence ID" value="CAL2086395.1"/>
    <property type="molecule type" value="Genomic_DNA"/>
</dbReference>
<dbReference type="GeneID" id="65210154"/>
<organism evidence="1 2">
    <name type="scientific">Tenacibaculum dicentrarchi</name>
    <dbReference type="NCBI Taxonomy" id="669041"/>
    <lineage>
        <taxon>Bacteria</taxon>
        <taxon>Pseudomonadati</taxon>
        <taxon>Bacteroidota</taxon>
        <taxon>Flavobacteriia</taxon>
        <taxon>Flavobacteriales</taxon>
        <taxon>Flavobacteriaceae</taxon>
        <taxon>Tenacibaculum</taxon>
    </lineage>
</organism>
<gene>
    <name evidence="1" type="ORF">TD3509T_2047</name>
</gene>
<sequence>MNYNQLILTNRNFDTEFVTFIDSYQNLYNNIILKNCPNKIDKKIENAKKRNIKDTLEDFFFTPRYNVLNLLKLNKS</sequence>
<proteinExistence type="predicted"/>
<dbReference type="RefSeq" id="WP_101903126.1">
    <property type="nucleotide sequence ID" value="NZ_JBFKZT010000001.1"/>
</dbReference>
<evidence type="ECO:0000313" key="2">
    <source>
        <dbReference type="Proteomes" id="UP001497514"/>
    </source>
</evidence>
<accession>A0ABP1EMU9</accession>
<keyword evidence="2" id="KW-1185">Reference proteome</keyword>
<name>A0ABP1EMU9_9FLAO</name>
<protein>
    <submittedName>
        <fullName evidence="1">Uncharacterized protein</fullName>
    </submittedName>
</protein>
<reference evidence="1 2" key="1">
    <citation type="submission" date="2024-05" db="EMBL/GenBank/DDBJ databases">
        <authorList>
            <person name="Duchaud E."/>
        </authorList>
    </citation>
    <scope>NUCLEOTIDE SEQUENCE [LARGE SCALE GENOMIC DNA]</scope>
    <source>
        <strain evidence="1">Ena-SAMPLE-TAB-13-05-2024-13:56:06:370-140309</strain>
    </source>
</reference>
<dbReference type="Proteomes" id="UP001497514">
    <property type="component" value="Chromosome"/>
</dbReference>
<evidence type="ECO:0000313" key="1">
    <source>
        <dbReference type="EMBL" id="CAL2086395.1"/>
    </source>
</evidence>